<evidence type="ECO:0000313" key="2">
    <source>
        <dbReference type="Proteomes" id="UP000625711"/>
    </source>
</evidence>
<feature type="non-terminal residue" evidence="1">
    <location>
        <position position="1"/>
    </location>
</feature>
<keyword evidence="2" id="KW-1185">Reference proteome</keyword>
<dbReference type="AlphaFoldDB" id="A0A834M0U6"/>
<reference evidence="1" key="1">
    <citation type="submission" date="2020-08" db="EMBL/GenBank/DDBJ databases">
        <title>Genome sequencing and assembly of the red palm weevil Rhynchophorus ferrugineus.</title>
        <authorList>
            <person name="Dias G.B."/>
            <person name="Bergman C.M."/>
            <person name="Manee M."/>
        </authorList>
    </citation>
    <scope>NUCLEOTIDE SEQUENCE</scope>
    <source>
        <strain evidence="1">AA-2017</strain>
        <tissue evidence="1">Whole larva</tissue>
    </source>
</reference>
<gene>
    <name evidence="1" type="ORF">GWI33_020043</name>
</gene>
<dbReference type="Proteomes" id="UP000625711">
    <property type="component" value="Unassembled WGS sequence"/>
</dbReference>
<evidence type="ECO:0000313" key="1">
    <source>
        <dbReference type="EMBL" id="KAF7266653.1"/>
    </source>
</evidence>
<organism evidence="1 2">
    <name type="scientific">Rhynchophorus ferrugineus</name>
    <name type="common">Red palm weevil</name>
    <name type="synonym">Curculio ferrugineus</name>
    <dbReference type="NCBI Taxonomy" id="354439"/>
    <lineage>
        <taxon>Eukaryota</taxon>
        <taxon>Metazoa</taxon>
        <taxon>Ecdysozoa</taxon>
        <taxon>Arthropoda</taxon>
        <taxon>Hexapoda</taxon>
        <taxon>Insecta</taxon>
        <taxon>Pterygota</taxon>
        <taxon>Neoptera</taxon>
        <taxon>Endopterygota</taxon>
        <taxon>Coleoptera</taxon>
        <taxon>Polyphaga</taxon>
        <taxon>Cucujiformia</taxon>
        <taxon>Curculionidae</taxon>
        <taxon>Dryophthorinae</taxon>
        <taxon>Rhynchophorus</taxon>
    </lineage>
</organism>
<protein>
    <submittedName>
        <fullName evidence="1">Uncharacterized protein</fullName>
    </submittedName>
</protein>
<proteinExistence type="predicted"/>
<comment type="caution">
    <text evidence="1">The sequence shown here is derived from an EMBL/GenBank/DDBJ whole genome shotgun (WGS) entry which is preliminary data.</text>
</comment>
<sequence length="83" mass="9131">RSFRNETLVRLSSAEQSSILGGRFANGANEPSSTRPSHIPNGWGFVDPFLMDTAEGIKNGTGYVKRDAPQMFWAADEKRGKCL</sequence>
<dbReference type="EMBL" id="JAACXV010014525">
    <property type="protein sequence ID" value="KAF7266653.1"/>
    <property type="molecule type" value="Genomic_DNA"/>
</dbReference>
<accession>A0A834M0U6</accession>
<name>A0A834M0U6_RHYFE</name>